<dbReference type="AlphaFoldDB" id="A0AAU6WQJ3"/>
<reference evidence="2 3" key="1">
    <citation type="submission" date="2024-04" db="EMBL/GenBank/DDBJ databases">
        <title>Genome sequencing and assembly of rice foliar adapted Chryseobacterium endophyticum OsEnb-ALM-A6.</title>
        <authorList>
            <person name="Kumar S."/>
            <person name="Javed M."/>
            <person name="Chouhan V."/>
            <person name="Charishma K."/>
            <person name="Patel A."/>
            <person name="Kumar M."/>
            <person name="Sahu K.P."/>
            <person name="Kumar A."/>
        </authorList>
    </citation>
    <scope>NUCLEOTIDE SEQUENCE [LARGE SCALE GENOMIC DNA]</scope>
    <source>
        <strain evidence="2 3">OsEnb-ALM-A6</strain>
    </source>
</reference>
<evidence type="ECO:0000256" key="1">
    <source>
        <dbReference type="SAM" id="Phobius"/>
    </source>
</evidence>
<dbReference type="EMBL" id="CP154834">
    <property type="protein sequence ID" value="XAO74330.1"/>
    <property type="molecule type" value="Genomic_DNA"/>
</dbReference>
<sequence>MSGLFLVGWGSGYGLHEYNGNPEGFLYPLQFMTGSTFFGRSTEFFFGMLLAYLMKQEKGLGFLKNLKKPTLIGGISILLLNVAITFLPVIISFTVWNDGKED</sequence>
<evidence type="ECO:0000313" key="3">
    <source>
        <dbReference type="Proteomes" id="UP001463665"/>
    </source>
</evidence>
<dbReference type="Proteomes" id="UP001463665">
    <property type="component" value="Chromosome"/>
</dbReference>
<keyword evidence="1" id="KW-1133">Transmembrane helix</keyword>
<keyword evidence="1" id="KW-0812">Transmembrane</keyword>
<organism evidence="2 3">
    <name type="scientific">Chryseobacterium endophyticum</name>
    <dbReference type="NCBI Taxonomy" id="1854762"/>
    <lineage>
        <taxon>Bacteria</taxon>
        <taxon>Pseudomonadati</taxon>
        <taxon>Bacteroidota</taxon>
        <taxon>Flavobacteriia</taxon>
        <taxon>Flavobacteriales</taxon>
        <taxon>Weeksellaceae</taxon>
        <taxon>Chryseobacterium group</taxon>
        <taxon>Chryseobacterium</taxon>
    </lineage>
</organism>
<protein>
    <submittedName>
        <fullName evidence="2">Uncharacterized protein</fullName>
    </submittedName>
</protein>
<accession>A0AAU6WQJ3</accession>
<feature type="transmembrane region" description="Helical" evidence="1">
    <location>
        <begin position="75"/>
        <end position="96"/>
    </location>
</feature>
<keyword evidence="3" id="KW-1185">Reference proteome</keyword>
<evidence type="ECO:0000313" key="2">
    <source>
        <dbReference type="EMBL" id="XAO74330.1"/>
    </source>
</evidence>
<name>A0AAU6WQJ3_9FLAO</name>
<keyword evidence="1" id="KW-0472">Membrane</keyword>
<proteinExistence type="predicted"/>
<feature type="transmembrane region" description="Helical" evidence="1">
    <location>
        <begin position="37"/>
        <end position="54"/>
    </location>
</feature>
<gene>
    <name evidence="2" type="ORF">AAFP95_22460</name>
</gene>
<dbReference type="RefSeq" id="WP_345766499.1">
    <property type="nucleotide sequence ID" value="NZ_CP154834.1"/>
</dbReference>